<comment type="caution">
    <text evidence="8">The sequence shown here is derived from an EMBL/GenBank/DDBJ whole genome shotgun (WGS) entry which is preliminary data.</text>
</comment>
<sequence>MSPPLHMRRDGFHPVPELSALRDDEGVARIRTMFGTDAWLVTRFEDVRTVLSHPELFSNALVPPLRPPGAPPPSAEEAAAMRAGNLLGSDPPEHTRLRRMLTAEFTVRRMRRLEPRVQQIVDDHLDAMERGGPPADLVTDFALPVPSLVICELLGVPYADRAGFQGTSKRILDVSLPPDERAAAAAEARAYIAGLIKTIRHDPGEDLLGMLVREHGDELSDAELTGIGTLLLLAGHETTANMLSLGTLALLRHPGQLTLLRDEPDRVDAAVEELLRWLSIVHSGTVKITTTEVRLGDQTLGPGETVICSLPAANRDPGLVPNPDDLDIRRDVIGHVAFGHGVHHCLGAPLARMEMRIAFPALLRRFPGLRLAGEPLFRSFTVVHGLTTMPIAW</sequence>
<dbReference type="GO" id="GO:0005506">
    <property type="term" value="F:iron ion binding"/>
    <property type="evidence" value="ECO:0007669"/>
    <property type="project" value="InterPro"/>
</dbReference>
<name>A0A5N6BW19_9ACTN</name>
<evidence type="ECO:0000256" key="4">
    <source>
        <dbReference type="ARBA" id="ARBA00023002"/>
    </source>
</evidence>
<dbReference type="RefSeq" id="WP_139575338.1">
    <property type="nucleotide sequence ID" value="NZ_VDMA02000007.1"/>
</dbReference>
<dbReference type="Proteomes" id="UP000313066">
    <property type="component" value="Unassembled WGS sequence"/>
</dbReference>
<evidence type="ECO:0000256" key="5">
    <source>
        <dbReference type="ARBA" id="ARBA00023004"/>
    </source>
</evidence>
<keyword evidence="4 7" id="KW-0560">Oxidoreductase</keyword>
<evidence type="ECO:0000256" key="3">
    <source>
        <dbReference type="ARBA" id="ARBA00022723"/>
    </source>
</evidence>
<gene>
    <name evidence="8" type="ORF">FH610_015525</name>
</gene>
<dbReference type="FunFam" id="1.10.630.10:FF:000018">
    <property type="entry name" value="Cytochrome P450 monooxygenase"/>
    <property type="match status" value="1"/>
</dbReference>
<dbReference type="GO" id="GO:0016705">
    <property type="term" value="F:oxidoreductase activity, acting on paired donors, with incorporation or reduction of molecular oxygen"/>
    <property type="evidence" value="ECO:0007669"/>
    <property type="project" value="InterPro"/>
</dbReference>
<dbReference type="CDD" id="cd11030">
    <property type="entry name" value="CYP105-like"/>
    <property type="match status" value="1"/>
</dbReference>
<keyword evidence="3 7" id="KW-0479">Metal-binding</keyword>
<keyword evidence="5 7" id="KW-0408">Iron</keyword>
<dbReference type="EMBL" id="VDMA02000007">
    <property type="protein sequence ID" value="KAB8184689.1"/>
    <property type="molecule type" value="Genomic_DNA"/>
</dbReference>
<evidence type="ECO:0000256" key="2">
    <source>
        <dbReference type="ARBA" id="ARBA00022617"/>
    </source>
</evidence>
<dbReference type="PANTHER" id="PTHR46696:SF1">
    <property type="entry name" value="CYTOCHROME P450 YJIB-RELATED"/>
    <property type="match status" value="1"/>
</dbReference>
<dbReference type="Gene3D" id="1.10.630.10">
    <property type="entry name" value="Cytochrome P450"/>
    <property type="match status" value="1"/>
</dbReference>
<organism evidence="8 9">
    <name type="scientific">Microbispora catharanthi</name>
    <dbReference type="NCBI Taxonomy" id="1712871"/>
    <lineage>
        <taxon>Bacteria</taxon>
        <taxon>Bacillati</taxon>
        <taxon>Actinomycetota</taxon>
        <taxon>Actinomycetes</taxon>
        <taxon>Streptosporangiales</taxon>
        <taxon>Streptosporangiaceae</taxon>
        <taxon>Microbispora</taxon>
    </lineage>
</organism>
<evidence type="ECO:0000256" key="1">
    <source>
        <dbReference type="ARBA" id="ARBA00010617"/>
    </source>
</evidence>
<dbReference type="PRINTS" id="PR00385">
    <property type="entry name" value="P450"/>
</dbReference>
<reference evidence="8 9" key="1">
    <citation type="submission" date="2019-10" db="EMBL/GenBank/DDBJ databases">
        <title>Nonomuraea sp. nov., isolated from Phyllanthus amarus.</title>
        <authorList>
            <person name="Klykleung N."/>
            <person name="Tanasupawat S."/>
        </authorList>
    </citation>
    <scope>NUCLEOTIDE SEQUENCE [LARGE SCALE GENOMIC DNA]</scope>
    <source>
        <strain evidence="8 9">CR1-09</strain>
    </source>
</reference>
<accession>A0A5N6BW19</accession>
<dbReference type="AlphaFoldDB" id="A0A5N6BW19"/>
<keyword evidence="6 7" id="KW-0503">Monooxygenase</keyword>
<keyword evidence="9" id="KW-1185">Reference proteome</keyword>
<dbReference type="GO" id="GO:0020037">
    <property type="term" value="F:heme binding"/>
    <property type="evidence" value="ECO:0007669"/>
    <property type="project" value="InterPro"/>
</dbReference>
<dbReference type="InterPro" id="IPR002397">
    <property type="entry name" value="Cyt_P450_B"/>
</dbReference>
<dbReference type="PRINTS" id="PR00359">
    <property type="entry name" value="BP450"/>
</dbReference>
<dbReference type="SUPFAM" id="SSF48264">
    <property type="entry name" value="Cytochrome P450"/>
    <property type="match status" value="1"/>
</dbReference>
<dbReference type="InterPro" id="IPR036396">
    <property type="entry name" value="Cyt_P450_sf"/>
</dbReference>
<proteinExistence type="inferred from homology"/>
<dbReference type="GO" id="GO:0004497">
    <property type="term" value="F:monooxygenase activity"/>
    <property type="evidence" value="ECO:0007669"/>
    <property type="project" value="UniProtKB-KW"/>
</dbReference>
<protein>
    <submittedName>
        <fullName evidence="8">Cytochrome P450</fullName>
    </submittedName>
</protein>
<dbReference type="InterPro" id="IPR017972">
    <property type="entry name" value="Cyt_P450_CS"/>
</dbReference>
<keyword evidence="2 7" id="KW-0349">Heme</keyword>
<dbReference type="Pfam" id="PF00067">
    <property type="entry name" value="p450"/>
    <property type="match status" value="1"/>
</dbReference>
<dbReference type="PROSITE" id="PS00086">
    <property type="entry name" value="CYTOCHROME_P450"/>
    <property type="match status" value="1"/>
</dbReference>
<comment type="similarity">
    <text evidence="1 7">Belongs to the cytochrome P450 family.</text>
</comment>
<dbReference type="InterPro" id="IPR001128">
    <property type="entry name" value="Cyt_P450"/>
</dbReference>
<evidence type="ECO:0000313" key="9">
    <source>
        <dbReference type="Proteomes" id="UP000313066"/>
    </source>
</evidence>
<evidence type="ECO:0000256" key="6">
    <source>
        <dbReference type="ARBA" id="ARBA00023033"/>
    </source>
</evidence>
<evidence type="ECO:0000313" key="8">
    <source>
        <dbReference type="EMBL" id="KAB8184689.1"/>
    </source>
</evidence>
<evidence type="ECO:0000256" key="7">
    <source>
        <dbReference type="RuleBase" id="RU000461"/>
    </source>
</evidence>
<dbReference type="PANTHER" id="PTHR46696">
    <property type="entry name" value="P450, PUTATIVE (EUROFUNG)-RELATED"/>
    <property type="match status" value="1"/>
</dbReference>